<protein>
    <recommendedName>
        <fullName evidence="2">LITAF domain-containing protein</fullName>
    </recommendedName>
</protein>
<evidence type="ECO:0000313" key="3">
    <source>
        <dbReference type="EMBL" id="RSL79172.1"/>
    </source>
</evidence>
<evidence type="ECO:0000256" key="1">
    <source>
        <dbReference type="SAM" id="MobiDB-lite"/>
    </source>
</evidence>
<name>A0A428RNN6_9HYPO</name>
<feature type="compositionally biased region" description="Low complexity" evidence="1">
    <location>
        <begin position="68"/>
        <end position="90"/>
    </location>
</feature>
<gene>
    <name evidence="3" type="ORF">CEP51_007596</name>
</gene>
<proteinExistence type="predicted"/>
<dbReference type="EMBL" id="NKCL01000183">
    <property type="protein sequence ID" value="RSL79172.1"/>
    <property type="molecule type" value="Genomic_DNA"/>
</dbReference>
<dbReference type="Proteomes" id="UP000287972">
    <property type="component" value="Unassembled WGS sequence"/>
</dbReference>
<organism evidence="3 4">
    <name type="scientific">Fusarium floridanum</name>
    <dbReference type="NCBI Taxonomy" id="1325733"/>
    <lineage>
        <taxon>Eukaryota</taxon>
        <taxon>Fungi</taxon>
        <taxon>Dikarya</taxon>
        <taxon>Ascomycota</taxon>
        <taxon>Pezizomycotina</taxon>
        <taxon>Sordariomycetes</taxon>
        <taxon>Hypocreomycetidae</taxon>
        <taxon>Hypocreales</taxon>
        <taxon>Nectriaceae</taxon>
        <taxon>Fusarium</taxon>
        <taxon>Fusarium solani species complex</taxon>
    </lineage>
</organism>
<feature type="domain" description="LITAF" evidence="2">
    <location>
        <begin position="182"/>
        <end position="264"/>
    </location>
</feature>
<reference evidence="3 4" key="1">
    <citation type="submission" date="2017-06" db="EMBL/GenBank/DDBJ databases">
        <title>Comparative genomic analysis of Ambrosia Fusariam Clade fungi.</title>
        <authorList>
            <person name="Stajich J.E."/>
            <person name="Carrillo J."/>
            <person name="Kijimoto T."/>
            <person name="Eskalen A."/>
            <person name="O'Donnell K."/>
            <person name="Kasson M."/>
        </authorList>
    </citation>
    <scope>NUCLEOTIDE SEQUENCE [LARGE SCALE GENOMIC DNA]</scope>
    <source>
        <strain evidence="3 4">NRRL62606</strain>
    </source>
</reference>
<dbReference type="PROSITE" id="PS51837">
    <property type="entry name" value="LITAF"/>
    <property type="match status" value="1"/>
</dbReference>
<feature type="region of interest" description="Disordered" evidence="1">
    <location>
        <begin position="68"/>
        <end position="100"/>
    </location>
</feature>
<comment type="caution">
    <text evidence="3">The sequence shown here is derived from an EMBL/GenBank/DDBJ whole genome shotgun (WGS) entry which is preliminary data.</text>
</comment>
<sequence length="283" mass="31793">MLTQWRGHLASIWERRQELSHPQGMNVFNFSEILTSSPILTQVPSKRWPKMDSSFYLPRSRHDDAISPLTDSSSLSMSVSTTAVSTPTDTQLSRPQTPVHRPSERKIDYECFPEVVHRPNDRKIDYECFPEVVPSNDPESAVIENPVNGCNLPEVACTYTCDSSKQVIEPYSGLEVSTSPEPSIKAVTPLHLLGDQPDWIDCPFCETRAMTTIKKRPSNLTHIQAAFLLVATGPGGAVPYAAKWCFNVEHHCENCGNRVAYLSKGKDLFICRAPRERFWDALT</sequence>
<dbReference type="SMART" id="SM00714">
    <property type="entry name" value="LITAF"/>
    <property type="match status" value="1"/>
</dbReference>
<evidence type="ECO:0000259" key="2">
    <source>
        <dbReference type="PROSITE" id="PS51837"/>
    </source>
</evidence>
<dbReference type="AlphaFoldDB" id="A0A428RNN6"/>
<accession>A0A428RNN6</accession>
<keyword evidence="4" id="KW-1185">Reference proteome</keyword>
<dbReference type="Pfam" id="PF10601">
    <property type="entry name" value="zf-LITAF-like"/>
    <property type="match status" value="1"/>
</dbReference>
<dbReference type="InterPro" id="IPR006629">
    <property type="entry name" value="LITAF"/>
</dbReference>
<evidence type="ECO:0000313" key="4">
    <source>
        <dbReference type="Proteomes" id="UP000287972"/>
    </source>
</evidence>